<dbReference type="AlphaFoldDB" id="A0A8J8SKW1"/>
<dbReference type="SUPFAM" id="SSF53807">
    <property type="entry name" value="Helical backbone' metal receptor"/>
    <property type="match status" value="1"/>
</dbReference>
<evidence type="ECO:0000256" key="1">
    <source>
        <dbReference type="ARBA" id="ARBA00011028"/>
    </source>
</evidence>
<evidence type="ECO:0000256" key="3">
    <source>
        <dbReference type="ARBA" id="ARBA00022448"/>
    </source>
</evidence>
<evidence type="ECO:0000256" key="7">
    <source>
        <dbReference type="SAM" id="SignalP"/>
    </source>
</evidence>
<evidence type="ECO:0000313" key="8">
    <source>
        <dbReference type="EMBL" id="QUS35803.1"/>
    </source>
</evidence>
<accession>A0A8J8SKW1</accession>
<evidence type="ECO:0000256" key="4">
    <source>
        <dbReference type="ARBA" id="ARBA00022729"/>
    </source>
</evidence>
<evidence type="ECO:0000313" key="9">
    <source>
        <dbReference type="Proteomes" id="UP000679284"/>
    </source>
</evidence>
<keyword evidence="4 7" id="KW-0732">Signal</keyword>
<evidence type="ECO:0000256" key="6">
    <source>
        <dbReference type="SAM" id="MobiDB-lite"/>
    </source>
</evidence>
<dbReference type="GO" id="GO:0006829">
    <property type="term" value="P:zinc ion transport"/>
    <property type="evidence" value="ECO:0007669"/>
    <property type="project" value="UniProtKB-KW"/>
</dbReference>
<keyword evidence="3" id="KW-0813">Transport</keyword>
<comment type="similarity">
    <text evidence="1">Belongs to the bacterial solute-binding protein 9 family.</text>
</comment>
<dbReference type="RefSeq" id="WP_211783021.1">
    <property type="nucleotide sequence ID" value="NZ_CP047289.1"/>
</dbReference>
<dbReference type="EMBL" id="CP047289">
    <property type="protein sequence ID" value="QUS35803.1"/>
    <property type="molecule type" value="Genomic_DNA"/>
</dbReference>
<dbReference type="Pfam" id="PF01297">
    <property type="entry name" value="ZnuA"/>
    <property type="match status" value="1"/>
</dbReference>
<keyword evidence="5" id="KW-0862">Zinc</keyword>
<dbReference type="InterPro" id="IPR006127">
    <property type="entry name" value="ZnuA-like"/>
</dbReference>
<feature type="chain" id="PRO_5035282393" description="High-affinity zinc uptake system protein ZnuA" evidence="7">
    <location>
        <begin position="19"/>
        <end position="323"/>
    </location>
</feature>
<dbReference type="PANTHER" id="PTHR42953:SF3">
    <property type="entry name" value="HIGH-AFFINITY ZINC UPTAKE SYSTEM PROTEIN ZNUA"/>
    <property type="match status" value="1"/>
</dbReference>
<feature type="signal peptide" evidence="7">
    <location>
        <begin position="1"/>
        <end position="18"/>
    </location>
</feature>
<keyword evidence="9" id="KW-1185">Reference proteome</keyword>
<keyword evidence="5" id="KW-0406">Ion transport</keyword>
<feature type="compositionally biased region" description="Acidic residues" evidence="6">
    <location>
        <begin position="113"/>
        <end position="122"/>
    </location>
</feature>
<dbReference type="PANTHER" id="PTHR42953">
    <property type="entry name" value="HIGH-AFFINITY ZINC UPTAKE SYSTEM PROTEIN ZNUA-RELATED"/>
    <property type="match status" value="1"/>
</dbReference>
<evidence type="ECO:0000256" key="2">
    <source>
        <dbReference type="ARBA" id="ARBA00015915"/>
    </source>
</evidence>
<feature type="compositionally biased region" description="Basic and acidic residues" evidence="6">
    <location>
        <begin position="123"/>
        <end position="140"/>
    </location>
</feature>
<dbReference type="GO" id="GO:0046872">
    <property type="term" value="F:metal ion binding"/>
    <property type="evidence" value="ECO:0007669"/>
    <property type="project" value="InterPro"/>
</dbReference>
<protein>
    <recommendedName>
        <fullName evidence="2">High-affinity zinc uptake system protein ZnuA</fullName>
    </recommendedName>
</protein>
<name>A0A8J8SKW1_9RHOB</name>
<keyword evidence="5" id="KW-0864">Zinc transport</keyword>
<sequence length="323" mass="34882">MRYTISLALASLCTPAFADVKVVTDISPVHSLVAQVMEGVGTPDELLPMGADPHHFQLRPSQARNLQDADLVIWAGPEMSPWLSSTLSSLSADDLQLLHVEGLHAHQYAADAHDDEDEDEDDHAGHDHDDHADHDHHDHDDHDEEEGEEHHHHDGLDPHAWLNPDNAILWLGAIAEKLSAIDPDNAATYAANAERAEAGIEELDAKLKAELAPIQGKSFVVFHDAYTYFTEHYGLSLAGSISPGDASSPSAARLAAIRNEAGPSTCIFPEVQHDPKLSAQMAEDADVKLGDALDPEGSQLEPGPQLYATLMETLSSSLVACLK</sequence>
<reference evidence="8" key="1">
    <citation type="submission" date="2020-01" db="EMBL/GenBank/DDBJ databases">
        <authorList>
            <person name="Yang Y."/>
            <person name="Kwon Y.M."/>
        </authorList>
    </citation>
    <scope>NUCLEOTIDE SEQUENCE</scope>
    <source>
        <strain evidence="8">PG104</strain>
    </source>
</reference>
<organism evidence="8 9">
    <name type="scientific">Falsirhodobacter algicola</name>
    <dbReference type="NCBI Taxonomy" id="2692330"/>
    <lineage>
        <taxon>Bacteria</taxon>
        <taxon>Pseudomonadati</taxon>
        <taxon>Pseudomonadota</taxon>
        <taxon>Alphaproteobacteria</taxon>
        <taxon>Rhodobacterales</taxon>
        <taxon>Paracoccaceae</taxon>
        <taxon>Falsirhodobacter</taxon>
    </lineage>
</organism>
<feature type="region of interest" description="Disordered" evidence="6">
    <location>
        <begin position="111"/>
        <end position="158"/>
    </location>
</feature>
<dbReference type="Proteomes" id="UP000679284">
    <property type="component" value="Chromosome"/>
</dbReference>
<dbReference type="InterPro" id="IPR050492">
    <property type="entry name" value="Bact_metal-bind_prot9"/>
</dbReference>
<dbReference type="KEGG" id="fap:GR316_05740"/>
<evidence type="ECO:0000256" key="5">
    <source>
        <dbReference type="ARBA" id="ARBA00022906"/>
    </source>
</evidence>
<proteinExistence type="inferred from homology"/>
<gene>
    <name evidence="8" type="ORF">GR316_05740</name>
</gene>
<feature type="compositionally biased region" description="Basic and acidic residues" evidence="6">
    <location>
        <begin position="148"/>
        <end position="157"/>
    </location>
</feature>
<dbReference type="Gene3D" id="3.40.50.1980">
    <property type="entry name" value="Nitrogenase molybdenum iron protein domain"/>
    <property type="match status" value="3"/>
</dbReference>